<sequence length="651" mass="72279">MNRKLTIAALCAYGLSASTVTWAGSSFPGKGVDTAPSLARFILTFSNSFINSRQPVELRNQLRERFCPGRTWTYDPDATYDDDAEHDSLGRWDAEPECTRTERTVTGPLMYQASTRIGRSIPHDHDSTTDKRRGAVICEVGSQNSCTDDFVERIIDGHFGEVPWRAEGRPTDFYNGPNRTQRDAGVQVQEVHTRMISLDLKPLWPSYNTQAEYQSANRIRAGAMAPDQPISIGEVESLSPDGKGFPAESFFDMNVEVDLDMDNDGNVDFTLMTHSMVREFDLEYPQDDGIKSVGDFPLIVQGYNLQSFPPKVVYQHNATVWAVPMYNKAEVNMGNLDNLTNQDWTAGFVGWLRLAGHGINFGPNAQDDWGWDERKISGTARDKQVEAELAKDVAIFNDFVEKLPILPVNPVEVQVFENEPPHCKLYVLQDHKLNGSQIFTINPNNFEVEPLSKIYTGLDIEGLATHPSNDMIYGTSGNNSEHPGYLYRFNIKTGKLTEIGATGFGDVPSIDFHSDGTLWGWVKGKGLISIDIKTGKGTMVKAFPGVLVEDITWNNAGTHIYASDNTNLLIYDHANQTAEVACRNLPGETEALEMLPDGSLLLGIHGERKILQFQAINLETCEIVFGLDVPTDATINDVEGIAWPINLCSQP</sequence>
<feature type="signal peptide" evidence="1">
    <location>
        <begin position="1"/>
        <end position="23"/>
    </location>
</feature>
<gene>
    <name evidence="2" type="ORF">QUF54_01425</name>
</gene>
<proteinExistence type="predicted"/>
<evidence type="ECO:0000313" key="3">
    <source>
        <dbReference type="Proteomes" id="UP001171945"/>
    </source>
</evidence>
<name>A0ABT7VQQ1_9GAMM</name>
<dbReference type="EMBL" id="JAUCGM010000035">
    <property type="protein sequence ID" value="MDM8561997.1"/>
    <property type="molecule type" value="Genomic_DNA"/>
</dbReference>
<evidence type="ECO:0000313" key="2">
    <source>
        <dbReference type="EMBL" id="MDM8561997.1"/>
    </source>
</evidence>
<comment type="caution">
    <text evidence="2">The sequence shown here is derived from an EMBL/GenBank/DDBJ whole genome shotgun (WGS) entry which is preliminary data.</text>
</comment>
<dbReference type="Proteomes" id="UP001171945">
    <property type="component" value="Unassembled WGS sequence"/>
</dbReference>
<accession>A0ABT7VQQ1</accession>
<dbReference type="SUPFAM" id="SSF50969">
    <property type="entry name" value="YVTN repeat-like/Quinoprotein amine dehydrogenase"/>
    <property type="match status" value="1"/>
</dbReference>
<organism evidence="2 3">
    <name type="scientific">Candidatus Marithioploca araucensis</name>
    <dbReference type="NCBI Taxonomy" id="70273"/>
    <lineage>
        <taxon>Bacteria</taxon>
        <taxon>Pseudomonadati</taxon>
        <taxon>Pseudomonadota</taxon>
        <taxon>Gammaproteobacteria</taxon>
        <taxon>Thiotrichales</taxon>
        <taxon>Thiotrichaceae</taxon>
        <taxon>Candidatus Marithioploca</taxon>
    </lineage>
</organism>
<feature type="chain" id="PRO_5045962231" evidence="1">
    <location>
        <begin position="24"/>
        <end position="651"/>
    </location>
</feature>
<keyword evidence="1" id="KW-0732">Signal</keyword>
<evidence type="ECO:0000256" key="1">
    <source>
        <dbReference type="SAM" id="SignalP"/>
    </source>
</evidence>
<protein>
    <submittedName>
        <fullName evidence="2">Uncharacterized protein</fullName>
    </submittedName>
</protein>
<dbReference type="InterPro" id="IPR011044">
    <property type="entry name" value="Quino_amine_DH_bsu"/>
</dbReference>
<keyword evidence="3" id="KW-1185">Reference proteome</keyword>
<reference evidence="2" key="1">
    <citation type="submission" date="2023-06" db="EMBL/GenBank/DDBJ databases">
        <title>Uncultivated large filamentous bacteria from sulfidic sediments reveal new species and different genomic features in energy metabolism and defense.</title>
        <authorList>
            <person name="Fonseca A."/>
        </authorList>
    </citation>
    <scope>NUCLEOTIDE SEQUENCE</scope>
    <source>
        <strain evidence="2">HSG4</strain>
    </source>
</reference>